<reference evidence="10 11" key="1">
    <citation type="submission" date="2016-08" db="EMBL/GenBank/DDBJ databases">
        <title>Draft genome of Fabibacter sp. strain SK-8.</title>
        <authorList>
            <person name="Wong S.-K."/>
            <person name="Hamasaki K."/>
            <person name="Yoshizawa S."/>
        </authorList>
    </citation>
    <scope>NUCLEOTIDE SEQUENCE [LARGE SCALE GENOMIC DNA]</scope>
    <source>
        <strain evidence="10 11">SK-8</strain>
    </source>
</reference>
<dbReference type="SMART" id="SM00382">
    <property type="entry name" value="AAA"/>
    <property type="match status" value="1"/>
</dbReference>
<name>A0A1E5T5J5_9BACT</name>
<feature type="domain" description="ABC transporter" evidence="8">
    <location>
        <begin position="375"/>
        <end position="608"/>
    </location>
</feature>
<dbReference type="PROSITE" id="PS50929">
    <property type="entry name" value="ABC_TM1F"/>
    <property type="match status" value="1"/>
</dbReference>
<protein>
    <submittedName>
        <fullName evidence="10">Antibiotic ABC transporter ATP-binding protein</fullName>
    </submittedName>
</protein>
<evidence type="ECO:0000259" key="8">
    <source>
        <dbReference type="PROSITE" id="PS50893"/>
    </source>
</evidence>
<dbReference type="FunFam" id="3.40.50.300:FF:000218">
    <property type="entry name" value="Multidrug ABC transporter ATP-binding protein"/>
    <property type="match status" value="1"/>
</dbReference>
<dbReference type="PROSITE" id="PS50893">
    <property type="entry name" value="ABC_TRANSPORTER_2"/>
    <property type="match status" value="1"/>
</dbReference>
<dbReference type="AlphaFoldDB" id="A0A1E5T5J5"/>
<gene>
    <name evidence="10" type="ORF">BFP71_02970</name>
</gene>
<keyword evidence="4 10" id="KW-0067">ATP-binding</keyword>
<comment type="subcellular location">
    <subcellularLocation>
        <location evidence="1">Cell membrane</location>
        <topology evidence="1">Multi-pass membrane protein</topology>
    </subcellularLocation>
</comment>
<evidence type="ECO:0000313" key="10">
    <source>
        <dbReference type="EMBL" id="OEK06645.1"/>
    </source>
</evidence>
<dbReference type="Proteomes" id="UP000095552">
    <property type="component" value="Unassembled WGS sequence"/>
</dbReference>
<dbReference type="PROSITE" id="PS00211">
    <property type="entry name" value="ABC_TRANSPORTER_1"/>
    <property type="match status" value="1"/>
</dbReference>
<dbReference type="RefSeq" id="WP_069833957.1">
    <property type="nucleotide sequence ID" value="NZ_MDGQ01000003.1"/>
</dbReference>
<dbReference type="EMBL" id="MDGQ01000003">
    <property type="protein sequence ID" value="OEK06645.1"/>
    <property type="molecule type" value="Genomic_DNA"/>
</dbReference>
<evidence type="ECO:0000256" key="7">
    <source>
        <dbReference type="SAM" id="Phobius"/>
    </source>
</evidence>
<dbReference type="InterPro" id="IPR039421">
    <property type="entry name" value="Type_1_exporter"/>
</dbReference>
<evidence type="ECO:0000256" key="4">
    <source>
        <dbReference type="ARBA" id="ARBA00022840"/>
    </source>
</evidence>
<dbReference type="InterPro" id="IPR011527">
    <property type="entry name" value="ABC1_TM_dom"/>
</dbReference>
<evidence type="ECO:0000256" key="5">
    <source>
        <dbReference type="ARBA" id="ARBA00022989"/>
    </source>
</evidence>
<evidence type="ECO:0000256" key="1">
    <source>
        <dbReference type="ARBA" id="ARBA00004651"/>
    </source>
</evidence>
<dbReference type="STRING" id="1563681.BFP71_02970"/>
<dbReference type="Gene3D" id="3.40.50.300">
    <property type="entry name" value="P-loop containing nucleotide triphosphate hydrolases"/>
    <property type="match status" value="1"/>
</dbReference>
<keyword evidence="6 7" id="KW-0472">Membrane</keyword>
<evidence type="ECO:0000313" key="11">
    <source>
        <dbReference type="Proteomes" id="UP000095552"/>
    </source>
</evidence>
<dbReference type="InterPro" id="IPR017871">
    <property type="entry name" value="ABC_transporter-like_CS"/>
</dbReference>
<evidence type="ECO:0000256" key="6">
    <source>
        <dbReference type="ARBA" id="ARBA00023136"/>
    </source>
</evidence>
<dbReference type="GO" id="GO:0005524">
    <property type="term" value="F:ATP binding"/>
    <property type="evidence" value="ECO:0007669"/>
    <property type="project" value="UniProtKB-KW"/>
</dbReference>
<keyword evidence="11" id="KW-1185">Reference proteome</keyword>
<dbReference type="InterPro" id="IPR036640">
    <property type="entry name" value="ABC1_TM_sf"/>
</dbReference>
<dbReference type="Pfam" id="PF00664">
    <property type="entry name" value="ABC_membrane"/>
    <property type="match status" value="1"/>
</dbReference>
<dbReference type="GO" id="GO:0016887">
    <property type="term" value="F:ATP hydrolysis activity"/>
    <property type="evidence" value="ECO:0007669"/>
    <property type="project" value="InterPro"/>
</dbReference>
<evidence type="ECO:0000259" key="9">
    <source>
        <dbReference type="PROSITE" id="PS50929"/>
    </source>
</evidence>
<keyword evidence="2 7" id="KW-0812">Transmembrane</keyword>
<dbReference type="InterPro" id="IPR003593">
    <property type="entry name" value="AAA+_ATPase"/>
</dbReference>
<dbReference type="InterPro" id="IPR003439">
    <property type="entry name" value="ABC_transporter-like_ATP-bd"/>
</dbReference>
<dbReference type="GO" id="GO:0005886">
    <property type="term" value="C:plasma membrane"/>
    <property type="evidence" value="ECO:0007669"/>
    <property type="project" value="UniProtKB-SubCell"/>
</dbReference>
<keyword evidence="5 7" id="KW-1133">Transmembrane helix</keyword>
<dbReference type="SUPFAM" id="SSF90123">
    <property type="entry name" value="ABC transporter transmembrane region"/>
    <property type="match status" value="1"/>
</dbReference>
<dbReference type="PANTHER" id="PTHR43394:SF1">
    <property type="entry name" value="ATP-BINDING CASSETTE SUB-FAMILY B MEMBER 10, MITOCHONDRIAL"/>
    <property type="match status" value="1"/>
</dbReference>
<feature type="transmembrane region" description="Helical" evidence="7">
    <location>
        <begin position="92"/>
        <end position="113"/>
    </location>
</feature>
<sequence length="612" mass="68014">MSTYGRIISYAKPYHRYFPQYIVFALLAIIFSLLNLALLEPLFAVIFENDDDGKNLAELADTTGLSFGVDYIKASFYQELIKFRDTYGQSSMLIYVSIVIGISALLSNLFTYISNVIMGYMRADLIEKIRNKVFNSTSKLHLGFFAGERKGDIMSRMTNDVQEIEVTLMSSIKVFFREPATIILYLAFLFSSSVKLTLFTLIFFPIMGLIISEIVKKLKKKAKLSQESLGRIVNLMDETFGGMRVIKAFNARDYVGNLFETETRTYRKINVSMARKNELASPVSQFLGILVVATLLVVGGNLVLDGETTMKAPGLLVYIVVFSQILNPAKSISQSISNIQRGMASAERIFKLIDEKPLIQDSDKVQDKTNFESEISFKNVGFTYEKEAVLKSINLTIKKGQTIALVGSSGAGKSTLADLVPRFYDTTEGDITIDGVSIKDIKVDALRDLMGIVTQESILFNDTVAKNIAFAMPNANQDDIVKAAKIANAHDFIMELENGYETSVGERGGKLSGGQRQRLSIARAIMKNPPILILDEATSALDTESEKLVQEALTNLMKNRTSLVIAHRLSTIQHADNILVMDKGQIVEQGNHEALIQQKGIYDKLINMQSIA</sequence>
<dbReference type="Pfam" id="PF00005">
    <property type="entry name" value="ABC_tran"/>
    <property type="match status" value="1"/>
</dbReference>
<dbReference type="CDD" id="cd03251">
    <property type="entry name" value="ABCC_MsbA"/>
    <property type="match status" value="1"/>
</dbReference>
<dbReference type="GO" id="GO:0015421">
    <property type="term" value="F:ABC-type oligopeptide transporter activity"/>
    <property type="evidence" value="ECO:0007669"/>
    <property type="project" value="TreeGrafter"/>
</dbReference>
<feature type="transmembrane region" description="Helical" evidence="7">
    <location>
        <begin position="21"/>
        <end position="47"/>
    </location>
</feature>
<evidence type="ECO:0000256" key="2">
    <source>
        <dbReference type="ARBA" id="ARBA00022692"/>
    </source>
</evidence>
<comment type="caution">
    <text evidence="10">The sequence shown here is derived from an EMBL/GenBank/DDBJ whole genome shotgun (WGS) entry which is preliminary data.</text>
</comment>
<keyword evidence="3" id="KW-0547">Nucleotide-binding</keyword>
<dbReference type="OrthoDB" id="1111069at2"/>
<dbReference type="InterPro" id="IPR027417">
    <property type="entry name" value="P-loop_NTPase"/>
</dbReference>
<dbReference type="Gene3D" id="1.20.1560.10">
    <property type="entry name" value="ABC transporter type 1, transmembrane domain"/>
    <property type="match status" value="1"/>
</dbReference>
<accession>A0A1E5T5J5</accession>
<dbReference type="PANTHER" id="PTHR43394">
    <property type="entry name" value="ATP-DEPENDENT PERMEASE MDL1, MITOCHONDRIAL"/>
    <property type="match status" value="1"/>
</dbReference>
<feature type="domain" description="ABC transmembrane type-1" evidence="9">
    <location>
        <begin position="22"/>
        <end position="341"/>
    </location>
</feature>
<dbReference type="CDD" id="cd18552">
    <property type="entry name" value="ABC_6TM_MsbA_like"/>
    <property type="match status" value="1"/>
</dbReference>
<dbReference type="SUPFAM" id="SSF52540">
    <property type="entry name" value="P-loop containing nucleoside triphosphate hydrolases"/>
    <property type="match status" value="1"/>
</dbReference>
<evidence type="ECO:0000256" key="3">
    <source>
        <dbReference type="ARBA" id="ARBA00022741"/>
    </source>
</evidence>
<proteinExistence type="predicted"/>
<organism evidence="10 11">
    <name type="scientific">Roseivirga misakiensis</name>
    <dbReference type="NCBI Taxonomy" id="1563681"/>
    <lineage>
        <taxon>Bacteria</taxon>
        <taxon>Pseudomonadati</taxon>
        <taxon>Bacteroidota</taxon>
        <taxon>Cytophagia</taxon>
        <taxon>Cytophagales</taxon>
        <taxon>Roseivirgaceae</taxon>
        <taxon>Roseivirga</taxon>
    </lineage>
</organism>